<protein>
    <submittedName>
        <fullName evidence="3">Flagellar biosynthesis protein FlhG</fullName>
    </submittedName>
</protein>
<dbReference type="AlphaFoldDB" id="A0A1I4QJ86"/>
<dbReference type="Proteomes" id="UP000199556">
    <property type="component" value="Unassembled WGS sequence"/>
</dbReference>
<keyword evidence="3" id="KW-0969">Cilium</keyword>
<dbReference type="InterPro" id="IPR033875">
    <property type="entry name" value="FlhG"/>
</dbReference>
<dbReference type="GO" id="GO:0005524">
    <property type="term" value="F:ATP binding"/>
    <property type="evidence" value="ECO:0007669"/>
    <property type="project" value="UniProtKB-KW"/>
</dbReference>
<dbReference type="InterPro" id="IPR027417">
    <property type="entry name" value="P-loop_NTPase"/>
</dbReference>
<dbReference type="InterPro" id="IPR033756">
    <property type="entry name" value="YlxH/NBP35"/>
</dbReference>
<dbReference type="GO" id="GO:0005829">
    <property type="term" value="C:cytosol"/>
    <property type="evidence" value="ECO:0007669"/>
    <property type="project" value="TreeGrafter"/>
</dbReference>
<accession>A0A1I4QJ86</accession>
<dbReference type="Gene3D" id="3.40.50.300">
    <property type="entry name" value="P-loop containing nucleotide triphosphate hydrolases"/>
    <property type="match status" value="1"/>
</dbReference>
<organism evidence="3 4">
    <name type="scientific">Ectothiorhodospira mobilis</name>
    <dbReference type="NCBI Taxonomy" id="195064"/>
    <lineage>
        <taxon>Bacteria</taxon>
        <taxon>Pseudomonadati</taxon>
        <taxon>Pseudomonadota</taxon>
        <taxon>Gammaproteobacteria</taxon>
        <taxon>Chromatiales</taxon>
        <taxon>Ectothiorhodospiraceae</taxon>
        <taxon>Ectothiorhodospira</taxon>
    </lineage>
</organism>
<gene>
    <name evidence="3" type="ORF">SAMN05421721_104173</name>
</gene>
<keyword evidence="2" id="KW-0067">ATP-binding</keyword>
<keyword evidence="4" id="KW-1185">Reference proteome</keyword>
<dbReference type="GO" id="GO:0009898">
    <property type="term" value="C:cytoplasmic side of plasma membrane"/>
    <property type="evidence" value="ECO:0007669"/>
    <property type="project" value="TreeGrafter"/>
</dbReference>
<dbReference type="STRING" id="195064.SAMN05421721_104173"/>
<dbReference type="OrthoDB" id="9816297at2"/>
<dbReference type="InterPro" id="IPR025501">
    <property type="entry name" value="MinD_FleN"/>
</dbReference>
<dbReference type="RefSeq" id="WP_090484074.1">
    <property type="nucleotide sequence ID" value="NZ_FOUO01000004.1"/>
</dbReference>
<dbReference type="GO" id="GO:0051782">
    <property type="term" value="P:negative regulation of cell division"/>
    <property type="evidence" value="ECO:0007669"/>
    <property type="project" value="TreeGrafter"/>
</dbReference>
<dbReference type="EMBL" id="FOUO01000004">
    <property type="protein sequence ID" value="SFM39693.1"/>
    <property type="molecule type" value="Genomic_DNA"/>
</dbReference>
<dbReference type="CDD" id="cd02038">
    <property type="entry name" value="FlhG-like"/>
    <property type="match status" value="1"/>
</dbReference>
<keyword evidence="1" id="KW-0547">Nucleotide-binding</keyword>
<dbReference type="PANTHER" id="PTHR43384:SF4">
    <property type="entry name" value="CELLULOSE BIOSYNTHESIS PROTEIN BCSQ-RELATED"/>
    <property type="match status" value="1"/>
</dbReference>
<name>A0A1I4QJ86_ECTMO</name>
<reference evidence="3 4" key="1">
    <citation type="submission" date="2016-10" db="EMBL/GenBank/DDBJ databases">
        <authorList>
            <person name="de Groot N.N."/>
        </authorList>
    </citation>
    <scope>NUCLEOTIDE SEQUENCE [LARGE SCALE GENOMIC DNA]</scope>
    <source>
        <strain evidence="3 4">DSM 4180</strain>
    </source>
</reference>
<proteinExistence type="predicted"/>
<dbReference type="InterPro" id="IPR050625">
    <property type="entry name" value="ParA/MinD_ATPase"/>
</dbReference>
<sequence length="296" mass="31762">MPPATEGRAAETRPGERLKPVRVIAVSSGKGGVGKTNVSVNLSAALSQAGQNVMLMDADLGLANVDVLLGLQPRLNLSHVLAGECGLEEVIIDGPGGIAIVPAASGIARMADLEPAQHVGIIHAFSELTRSVDVLVVDTAAGLHDSVTSFCRAAQEVLVVVCDEPASITDAYALIKVLYRDHGIQRFRILANMVRNEQEDEGRGLFRKLVAVCERFLDDVMLDYLGSIPHDDYLRKAVQRRRSVVDAFPSSPSARAFATLGRRIQQWPMPRGARGGIEFFVERLVASGQGDPEPVP</sequence>
<keyword evidence="3" id="KW-0966">Cell projection</keyword>
<dbReference type="PIRSF" id="PIRSF003092">
    <property type="entry name" value="MinD"/>
    <property type="match status" value="1"/>
</dbReference>
<dbReference type="PANTHER" id="PTHR43384">
    <property type="entry name" value="SEPTUM SITE-DETERMINING PROTEIN MIND HOMOLOG, CHLOROPLASTIC-RELATED"/>
    <property type="match status" value="1"/>
</dbReference>
<evidence type="ECO:0000313" key="4">
    <source>
        <dbReference type="Proteomes" id="UP000199556"/>
    </source>
</evidence>
<evidence type="ECO:0000256" key="1">
    <source>
        <dbReference type="ARBA" id="ARBA00022741"/>
    </source>
</evidence>
<dbReference type="FunFam" id="3.40.50.300:FF:000158">
    <property type="entry name" value="Site-determining protein"/>
    <property type="match status" value="1"/>
</dbReference>
<evidence type="ECO:0000313" key="3">
    <source>
        <dbReference type="EMBL" id="SFM39693.1"/>
    </source>
</evidence>
<keyword evidence="3" id="KW-0282">Flagellum</keyword>
<evidence type="ECO:0000256" key="2">
    <source>
        <dbReference type="ARBA" id="ARBA00022840"/>
    </source>
</evidence>
<dbReference type="GO" id="GO:0016887">
    <property type="term" value="F:ATP hydrolysis activity"/>
    <property type="evidence" value="ECO:0007669"/>
    <property type="project" value="TreeGrafter"/>
</dbReference>
<dbReference type="Pfam" id="PF10609">
    <property type="entry name" value="ParA"/>
    <property type="match status" value="1"/>
</dbReference>
<dbReference type="SUPFAM" id="SSF52540">
    <property type="entry name" value="P-loop containing nucleoside triphosphate hydrolases"/>
    <property type="match status" value="1"/>
</dbReference>